<dbReference type="AlphaFoldDB" id="G7IXZ7"/>
<keyword evidence="5" id="KW-1185">Reference proteome</keyword>
<sequence>MAGPISSTDVHKIQRHNMDDMIDMISDLPEAVLLHILSLLPTKDVVRTSILAKKWKHLWTYLSAFHFETFRRLNESSLQNQKNKANCLLDLVGRLMHKSTRIERLGVQIFRSSIDTDKVSSIISSAANHKLQYLDLSLGDRNDNFVLPHSFPAFESLNELRLGLQFTLHIPSGICFPILKTLVVTNVTFANENSAQQLFSGCPVLQELELDNCYWEHINQISLSISTLRKLTISYLMLCVDYDHIMKLKIDAVNLLSLYCICNPIIEVIPVNLTSLVDAFIFLGYVYPHDEPYAAQCSIELLKGLGSVKSLKLNDIILMSFYHTLDNLHLHLLPLPTFYNLTHLYVCSVSPGNACALVMDILRKTPKLEDLTIPGVVLNYLDSDDLILNSLPCCFKSSLKRLCFLNFHGNVHEIKFVTFILENAPYLEEIKIHCSRHLSADMEKLDDVRNQLQDVCLESCVIKFCNSYYEPSNNDEVLNAVV</sequence>
<dbReference type="Proteomes" id="UP000002051">
    <property type="component" value="Chromosome 3"/>
</dbReference>
<dbReference type="InterPro" id="IPR036047">
    <property type="entry name" value="F-box-like_dom_sf"/>
</dbReference>
<dbReference type="Pfam" id="PF00646">
    <property type="entry name" value="F-box"/>
    <property type="match status" value="1"/>
</dbReference>
<dbReference type="Gene3D" id="1.20.1280.50">
    <property type="match status" value="1"/>
</dbReference>
<accession>G7IXZ7</accession>
<dbReference type="Pfam" id="PF24758">
    <property type="entry name" value="LRR_At5g56370"/>
    <property type="match status" value="1"/>
</dbReference>
<reference evidence="3" key="5">
    <citation type="journal article" date="2018" name="Nat. Plants">
        <title>Whole-genome landscape of Medicago truncatula symbiotic genes.</title>
        <authorList>
            <person name="Pecrix Y."/>
            <person name="Gamas P."/>
            <person name="Carrere S."/>
        </authorList>
    </citation>
    <scope>NUCLEOTIDE SEQUENCE</scope>
    <source>
        <tissue evidence="3">Leaves</tissue>
    </source>
</reference>
<reference evidence="2 5" key="2">
    <citation type="journal article" date="2014" name="BMC Genomics">
        <title>An improved genome release (version Mt4.0) for the model legume Medicago truncatula.</title>
        <authorList>
            <person name="Tang H."/>
            <person name="Krishnakumar V."/>
            <person name="Bidwell S."/>
            <person name="Rosen B."/>
            <person name="Chan A."/>
            <person name="Zhou S."/>
            <person name="Gentzbittel L."/>
            <person name="Childs K.L."/>
            <person name="Yandell M."/>
            <person name="Gundlach H."/>
            <person name="Mayer K.F."/>
            <person name="Schwartz D.C."/>
            <person name="Town C.D."/>
        </authorList>
    </citation>
    <scope>GENOME REANNOTATION</scope>
    <source>
        <strain evidence="4 5">cv. Jemalong A17</strain>
    </source>
</reference>
<dbReference type="EMBL" id="CM001219">
    <property type="protein sequence ID" value="AES70125.2"/>
    <property type="molecule type" value="Genomic_DNA"/>
</dbReference>
<dbReference type="PANTHER" id="PTHR31900:SF32">
    <property type="entry name" value="F-BOX_RNI_FBD-LIKE DOMAIN PROTEIN"/>
    <property type="match status" value="1"/>
</dbReference>
<dbReference type="PROSITE" id="PS50181">
    <property type="entry name" value="FBOX"/>
    <property type="match status" value="1"/>
</dbReference>
<dbReference type="EnsemblPlants" id="AES70125">
    <property type="protein sequence ID" value="AES70125"/>
    <property type="gene ID" value="MTR_3g048290"/>
</dbReference>
<reference evidence="4" key="3">
    <citation type="submission" date="2015-04" db="UniProtKB">
        <authorList>
            <consortium name="EnsemblPlants"/>
        </authorList>
    </citation>
    <scope>IDENTIFICATION</scope>
    <source>
        <strain evidence="4">cv. Jemalong A17</strain>
    </source>
</reference>
<dbReference type="EMBL" id="PSQE01000003">
    <property type="protein sequence ID" value="RHN66870.1"/>
    <property type="molecule type" value="Genomic_DNA"/>
</dbReference>
<dbReference type="SUPFAM" id="SSF52058">
    <property type="entry name" value="L domain-like"/>
    <property type="match status" value="1"/>
</dbReference>
<dbReference type="InterPro" id="IPR001810">
    <property type="entry name" value="F-box_dom"/>
</dbReference>
<dbReference type="HOGENOM" id="CLU_010721_1_2_1"/>
<evidence type="ECO:0000313" key="4">
    <source>
        <dbReference type="EnsemblPlants" id="AES70125"/>
    </source>
</evidence>
<dbReference type="KEGG" id="mtr:11412043"/>
<dbReference type="Gramene" id="rna14981">
    <property type="protein sequence ID" value="RHN66870.1"/>
    <property type="gene ID" value="gene14981"/>
</dbReference>
<evidence type="ECO:0000313" key="2">
    <source>
        <dbReference type="EMBL" id="AES70125.2"/>
    </source>
</evidence>
<reference evidence="6" key="4">
    <citation type="journal article" date="2018" name="Nat. Plants">
        <title>Whole-genome landscape of Medicago truncatula symbiotic genes.</title>
        <authorList>
            <person name="Pecrix Y."/>
            <person name="Staton S.E."/>
            <person name="Sallet E."/>
            <person name="Lelandais-Briere C."/>
            <person name="Moreau S."/>
            <person name="Carrere S."/>
            <person name="Blein T."/>
            <person name="Jardinaud M.F."/>
            <person name="Latrasse D."/>
            <person name="Zouine M."/>
            <person name="Zahm M."/>
            <person name="Kreplak J."/>
            <person name="Mayjonade B."/>
            <person name="Satge C."/>
            <person name="Perez M."/>
            <person name="Cauet S."/>
            <person name="Marande W."/>
            <person name="Chantry-Darmon C."/>
            <person name="Lopez-Roques C."/>
            <person name="Bouchez O."/>
            <person name="Berard A."/>
            <person name="Debelle F."/>
            <person name="Munos S."/>
            <person name="Bendahmane A."/>
            <person name="Berges H."/>
            <person name="Niebel A."/>
            <person name="Buitink J."/>
            <person name="Frugier F."/>
            <person name="Benhamed M."/>
            <person name="Crespi M."/>
            <person name="Gouzy J."/>
            <person name="Gamas P."/>
        </authorList>
    </citation>
    <scope>NUCLEOTIDE SEQUENCE [LARGE SCALE GENOMIC DNA]</scope>
    <source>
        <strain evidence="6">cv. Jemalong A17</strain>
    </source>
</reference>
<evidence type="ECO:0000313" key="6">
    <source>
        <dbReference type="Proteomes" id="UP000265566"/>
    </source>
</evidence>
<dbReference type="eggNOG" id="ENOG502RYTW">
    <property type="taxonomic scope" value="Eukaryota"/>
</dbReference>
<name>G7IXZ7_MEDTR</name>
<evidence type="ECO:0000313" key="5">
    <source>
        <dbReference type="Proteomes" id="UP000002051"/>
    </source>
</evidence>
<evidence type="ECO:0000313" key="3">
    <source>
        <dbReference type="EMBL" id="RHN66870.1"/>
    </source>
</evidence>
<dbReference type="InterPro" id="IPR006566">
    <property type="entry name" value="FBD"/>
</dbReference>
<reference evidence="2 5" key="1">
    <citation type="journal article" date="2011" name="Nature">
        <title>The Medicago genome provides insight into the evolution of rhizobial symbioses.</title>
        <authorList>
            <person name="Young N.D."/>
            <person name="Debelle F."/>
            <person name="Oldroyd G.E."/>
            <person name="Geurts R."/>
            <person name="Cannon S.B."/>
            <person name="Udvardi M.K."/>
            <person name="Benedito V.A."/>
            <person name="Mayer K.F."/>
            <person name="Gouzy J."/>
            <person name="Schoof H."/>
            <person name="Van de Peer Y."/>
            <person name="Proost S."/>
            <person name="Cook D.R."/>
            <person name="Meyers B.C."/>
            <person name="Spannagl M."/>
            <person name="Cheung F."/>
            <person name="De Mita S."/>
            <person name="Krishnakumar V."/>
            <person name="Gundlach H."/>
            <person name="Zhou S."/>
            <person name="Mudge J."/>
            <person name="Bharti A.K."/>
            <person name="Murray J.D."/>
            <person name="Naoumkina M.A."/>
            <person name="Rosen B."/>
            <person name="Silverstein K.A."/>
            <person name="Tang H."/>
            <person name="Rombauts S."/>
            <person name="Zhao P.X."/>
            <person name="Zhou P."/>
            <person name="Barbe V."/>
            <person name="Bardou P."/>
            <person name="Bechner M."/>
            <person name="Bellec A."/>
            <person name="Berger A."/>
            <person name="Berges H."/>
            <person name="Bidwell S."/>
            <person name="Bisseling T."/>
            <person name="Choisne N."/>
            <person name="Couloux A."/>
            <person name="Denny R."/>
            <person name="Deshpande S."/>
            <person name="Dai X."/>
            <person name="Doyle J.J."/>
            <person name="Dudez A.M."/>
            <person name="Farmer A.D."/>
            <person name="Fouteau S."/>
            <person name="Franken C."/>
            <person name="Gibelin C."/>
            <person name="Gish J."/>
            <person name="Goldstein S."/>
            <person name="Gonzalez A.J."/>
            <person name="Green P.J."/>
            <person name="Hallab A."/>
            <person name="Hartog M."/>
            <person name="Hua A."/>
            <person name="Humphray S.J."/>
            <person name="Jeong D.H."/>
            <person name="Jing Y."/>
            <person name="Jocker A."/>
            <person name="Kenton S.M."/>
            <person name="Kim D.J."/>
            <person name="Klee K."/>
            <person name="Lai H."/>
            <person name="Lang C."/>
            <person name="Lin S."/>
            <person name="Macmil S.L."/>
            <person name="Magdelenat G."/>
            <person name="Matthews L."/>
            <person name="McCorrison J."/>
            <person name="Monaghan E.L."/>
            <person name="Mun J.H."/>
            <person name="Najar F.Z."/>
            <person name="Nicholson C."/>
            <person name="Noirot C."/>
            <person name="O'Bleness M."/>
            <person name="Paule C.R."/>
            <person name="Poulain J."/>
            <person name="Prion F."/>
            <person name="Qin B."/>
            <person name="Qu C."/>
            <person name="Retzel E.F."/>
            <person name="Riddle C."/>
            <person name="Sallet E."/>
            <person name="Samain S."/>
            <person name="Samson N."/>
            <person name="Sanders I."/>
            <person name="Saurat O."/>
            <person name="Scarpelli C."/>
            <person name="Schiex T."/>
            <person name="Segurens B."/>
            <person name="Severin A.J."/>
            <person name="Sherrier D.J."/>
            <person name="Shi R."/>
            <person name="Sims S."/>
            <person name="Singer S.R."/>
            <person name="Sinharoy S."/>
            <person name="Sterck L."/>
            <person name="Viollet A."/>
            <person name="Wang B.B."/>
            <person name="Wang K."/>
            <person name="Wang M."/>
            <person name="Wang X."/>
            <person name="Warfsmann J."/>
            <person name="Weissenbach J."/>
            <person name="White D.D."/>
            <person name="White J.D."/>
            <person name="Wiley G.B."/>
            <person name="Wincker P."/>
            <person name="Xing Y."/>
            <person name="Yang L."/>
            <person name="Yao Z."/>
            <person name="Ying F."/>
            <person name="Zhai J."/>
            <person name="Zhou L."/>
            <person name="Zuber A."/>
            <person name="Denarie J."/>
            <person name="Dixon R.A."/>
            <person name="May G.D."/>
            <person name="Schwartz D.C."/>
            <person name="Rogers J."/>
            <person name="Quetier F."/>
            <person name="Town C.D."/>
            <person name="Roe B.A."/>
        </authorList>
    </citation>
    <scope>NUCLEOTIDE SEQUENCE [LARGE SCALE GENOMIC DNA]</scope>
    <source>
        <strain evidence="2">A17</strain>
        <strain evidence="4 5">cv. Jemalong A17</strain>
    </source>
</reference>
<proteinExistence type="predicted"/>
<dbReference type="InterPro" id="IPR055411">
    <property type="entry name" value="LRR_FXL15/At3g58940/PEG3-like"/>
</dbReference>
<dbReference type="InterPro" id="IPR032675">
    <property type="entry name" value="LRR_dom_sf"/>
</dbReference>
<dbReference type="OrthoDB" id="612216at2759"/>
<evidence type="ECO:0000259" key="1">
    <source>
        <dbReference type="PROSITE" id="PS50181"/>
    </source>
</evidence>
<dbReference type="CDD" id="cd22160">
    <property type="entry name" value="F-box_AtFBL13-like"/>
    <property type="match status" value="1"/>
</dbReference>
<dbReference type="InterPro" id="IPR053781">
    <property type="entry name" value="F-box_AtFBL13-like"/>
</dbReference>
<gene>
    <name evidence="4" type="primary">11412043</name>
    <name evidence="2" type="ordered locus">MTR_3g048290</name>
    <name evidence="3" type="ORF">MtrunA17_Chr3g0096461</name>
</gene>
<dbReference type="InterPro" id="IPR050232">
    <property type="entry name" value="FBL13/AtMIF1-like"/>
</dbReference>
<accession>A0A0C3VFI1</accession>
<feature type="domain" description="F-box" evidence="1">
    <location>
        <begin position="22"/>
        <end position="73"/>
    </location>
</feature>
<dbReference type="PANTHER" id="PTHR31900">
    <property type="entry name" value="F-BOX/RNI SUPERFAMILY PROTEIN-RELATED"/>
    <property type="match status" value="1"/>
</dbReference>
<dbReference type="SUPFAM" id="SSF81383">
    <property type="entry name" value="F-box domain"/>
    <property type="match status" value="1"/>
</dbReference>
<dbReference type="Gene3D" id="3.80.10.10">
    <property type="entry name" value="Ribonuclease Inhibitor"/>
    <property type="match status" value="1"/>
</dbReference>
<organism evidence="2 5">
    <name type="scientific">Medicago truncatula</name>
    <name type="common">Barrel medic</name>
    <name type="synonym">Medicago tribuloides</name>
    <dbReference type="NCBI Taxonomy" id="3880"/>
    <lineage>
        <taxon>Eukaryota</taxon>
        <taxon>Viridiplantae</taxon>
        <taxon>Streptophyta</taxon>
        <taxon>Embryophyta</taxon>
        <taxon>Tracheophyta</taxon>
        <taxon>Spermatophyta</taxon>
        <taxon>Magnoliopsida</taxon>
        <taxon>eudicotyledons</taxon>
        <taxon>Gunneridae</taxon>
        <taxon>Pentapetalae</taxon>
        <taxon>rosids</taxon>
        <taxon>fabids</taxon>
        <taxon>Fabales</taxon>
        <taxon>Fabaceae</taxon>
        <taxon>Papilionoideae</taxon>
        <taxon>50 kb inversion clade</taxon>
        <taxon>NPAAA clade</taxon>
        <taxon>Hologalegina</taxon>
        <taxon>IRL clade</taxon>
        <taxon>Trifolieae</taxon>
        <taxon>Medicago</taxon>
    </lineage>
</organism>
<protein>
    <submittedName>
        <fullName evidence="2">F-box/RNI/FBD-like domain protein</fullName>
    </submittedName>
    <submittedName>
        <fullName evidence="3">Putative F-box domain, FBD domain, leucine-rich repeat domain, L domain-containing protein</fullName>
    </submittedName>
</protein>
<dbReference type="Pfam" id="PF08387">
    <property type="entry name" value="FBD"/>
    <property type="match status" value="1"/>
</dbReference>
<dbReference type="Proteomes" id="UP000265566">
    <property type="component" value="Chromosome 3"/>
</dbReference>
<dbReference type="SMART" id="SM00579">
    <property type="entry name" value="FBD"/>
    <property type="match status" value="1"/>
</dbReference>
<dbReference type="PaxDb" id="3880-AES70125"/>